<proteinExistence type="predicted"/>
<dbReference type="AlphaFoldDB" id="A0A9Q1KE03"/>
<evidence type="ECO:0000313" key="3">
    <source>
        <dbReference type="Proteomes" id="UP001153076"/>
    </source>
</evidence>
<feature type="compositionally biased region" description="Basic residues" evidence="1">
    <location>
        <begin position="90"/>
        <end position="99"/>
    </location>
</feature>
<feature type="region of interest" description="Disordered" evidence="1">
    <location>
        <begin position="90"/>
        <end position="121"/>
    </location>
</feature>
<organism evidence="2 3">
    <name type="scientific">Carnegiea gigantea</name>
    <dbReference type="NCBI Taxonomy" id="171969"/>
    <lineage>
        <taxon>Eukaryota</taxon>
        <taxon>Viridiplantae</taxon>
        <taxon>Streptophyta</taxon>
        <taxon>Embryophyta</taxon>
        <taxon>Tracheophyta</taxon>
        <taxon>Spermatophyta</taxon>
        <taxon>Magnoliopsida</taxon>
        <taxon>eudicotyledons</taxon>
        <taxon>Gunneridae</taxon>
        <taxon>Pentapetalae</taxon>
        <taxon>Caryophyllales</taxon>
        <taxon>Cactineae</taxon>
        <taxon>Cactaceae</taxon>
        <taxon>Cactoideae</taxon>
        <taxon>Echinocereeae</taxon>
        <taxon>Carnegiea</taxon>
    </lineage>
</organism>
<keyword evidence="3" id="KW-1185">Reference proteome</keyword>
<name>A0A9Q1KE03_9CARY</name>
<reference evidence="2" key="1">
    <citation type="submission" date="2022-04" db="EMBL/GenBank/DDBJ databases">
        <title>Carnegiea gigantea Genome sequencing and assembly v2.</title>
        <authorList>
            <person name="Copetti D."/>
            <person name="Sanderson M.J."/>
            <person name="Burquez A."/>
            <person name="Wojciechowski M.F."/>
        </authorList>
    </citation>
    <scope>NUCLEOTIDE SEQUENCE</scope>
    <source>
        <strain evidence="2">SGP5-SGP5p</strain>
        <tissue evidence="2">Aerial part</tissue>
    </source>
</reference>
<gene>
    <name evidence="2" type="ORF">Cgig2_009016</name>
</gene>
<feature type="region of interest" description="Disordered" evidence="1">
    <location>
        <begin position="149"/>
        <end position="187"/>
    </location>
</feature>
<sequence>MEGITRSAWKAQQVLTTEHDAVTIRKSSRTPDMTSSPWCTLSWASVEVNPTGMVRQPVCLGNKLRSKNLEVDFLVVDVPTAYNVILGRPTLHRSHGPHRRPTDAHPHSGGRPRNSCPPEMLGPASPGLYVNTRGYWRHLTGSLAPWPGPPQLRPLPAPPLVGAATPSFRLHGRPDQPSAFPSAAGTE</sequence>
<comment type="caution">
    <text evidence="2">The sequence shown here is derived from an EMBL/GenBank/DDBJ whole genome shotgun (WGS) entry which is preliminary data.</text>
</comment>
<evidence type="ECO:0000313" key="2">
    <source>
        <dbReference type="EMBL" id="KAJ8441770.1"/>
    </source>
</evidence>
<protein>
    <submittedName>
        <fullName evidence="2">Uncharacterized protein</fullName>
    </submittedName>
</protein>
<evidence type="ECO:0000256" key="1">
    <source>
        <dbReference type="SAM" id="MobiDB-lite"/>
    </source>
</evidence>
<feature type="compositionally biased region" description="Pro residues" evidence="1">
    <location>
        <begin position="149"/>
        <end position="159"/>
    </location>
</feature>
<dbReference type="OrthoDB" id="1746852at2759"/>
<dbReference type="Proteomes" id="UP001153076">
    <property type="component" value="Unassembled WGS sequence"/>
</dbReference>
<dbReference type="EMBL" id="JAKOGI010000154">
    <property type="protein sequence ID" value="KAJ8441770.1"/>
    <property type="molecule type" value="Genomic_DNA"/>
</dbReference>
<accession>A0A9Q1KE03</accession>